<dbReference type="PANTHER" id="PTHR25462:SF296">
    <property type="entry name" value="MEIOTIC P26, ISOFORM F"/>
    <property type="match status" value="1"/>
</dbReference>
<dbReference type="PANTHER" id="PTHR25462">
    <property type="entry name" value="BONUS, ISOFORM C-RELATED"/>
    <property type="match status" value="1"/>
</dbReference>
<dbReference type="OrthoDB" id="6107045at2759"/>
<dbReference type="PROSITE" id="PS50119">
    <property type="entry name" value="ZF_BBOX"/>
    <property type="match status" value="1"/>
</dbReference>
<dbReference type="InterPro" id="IPR000315">
    <property type="entry name" value="Znf_B-box"/>
</dbReference>
<evidence type="ECO:0000259" key="3">
    <source>
        <dbReference type="PROSITE" id="PS50119"/>
    </source>
</evidence>
<dbReference type="InterPro" id="IPR047153">
    <property type="entry name" value="TRIM45/56/19-like"/>
</dbReference>
<name>A0A6J8BLY2_MYTCO</name>
<dbReference type="SUPFAM" id="SSF50969">
    <property type="entry name" value="YVTN repeat-like/Quinoprotein amine dehydrogenase"/>
    <property type="match status" value="1"/>
</dbReference>
<dbReference type="AlphaFoldDB" id="A0A6J8BLY2"/>
<gene>
    <name evidence="4" type="ORF">MCOR_20620</name>
</gene>
<dbReference type="InterPro" id="IPR011042">
    <property type="entry name" value="6-blade_b-propeller_TolB-like"/>
</dbReference>
<dbReference type="Gene3D" id="3.30.160.60">
    <property type="entry name" value="Classic Zinc Finger"/>
    <property type="match status" value="1"/>
</dbReference>
<keyword evidence="1" id="KW-0862">Zinc</keyword>
<reference evidence="4 5" key="1">
    <citation type="submission" date="2020-06" db="EMBL/GenBank/DDBJ databases">
        <authorList>
            <person name="Li R."/>
            <person name="Bekaert M."/>
        </authorList>
    </citation>
    <scope>NUCLEOTIDE SEQUENCE [LARGE SCALE GENOMIC DNA]</scope>
    <source>
        <strain evidence="5">wild</strain>
    </source>
</reference>
<feature type="domain" description="B box-type" evidence="3">
    <location>
        <begin position="6"/>
        <end position="53"/>
    </location>
</feature>
<dbReference type="InterPro" id="IPR011044">
    <property type="entry name" value="Quino_amine_DH_bsu"/>
</dbReference>
<evidence type="ECO:0000256" key="1">
    <source>
        <dbReference type="PROSITE-ProRule" id="PRU00024"/>
    </source>
</evidence>
<evidence type="ECO:0000313" key="4">
    <source>
        <dbReference type="EMBL" id="CAC5385038.1"/>
    </source>
</evidence>
<proteinExistence type="predicted"/>
<keyword evidence="5" id="KW-1185">Reference proteome</keyword>
<dbReference type="Proteomes" id="UP000507470">
    <property type="component" value="Unassembled WGS sequence"/>
</dbReference>
<organism evidence="4 5">
    <name type="scientific">Mytilus coruscus</name>
    <name type="common">Sea mussel</name>
    <dbReference type="NCBI Taxonomy" id="42192"/>
    <lineage>
        <taxon>Eukaryota</taxon>
        <taxon>Metazoa</taxon>
        <taxon>Spiralia</taxon>
        <taxon>Lophotrochozoa</taxon>
        <taxon>Mollusca</taxon>
        <taxon>Bivalvia</taxon>
        <taxon>Autobranchia</taxon>
        <taxon>Pteriomorphia</taxon>
        <taxon>Mytilida</taxon>
        <taxon>Mytiloidea</taxon>
        <taxon>Mytilidae</taxon>
        <taxon>Mytilinae</taxon>
        <taxon>Mytilus</taxon>
    </lineage>
</organism>
<evidence type="ECO:0000256" key="2">
    <source>
        <dbReference type="SAM" id="Coils"/>
    </source>
</evidence>
<accession>A0A6J8BLY2</accession>
<feature type="coiled-coil region" evidence="2">
    <location>
        <begin position="198"/>
        <end position="248"/>
    </location>
</feature>
<keyword evidence="1" id="KW-0863">Zinc-finger</keyword>
<dbReference type="GO" id="GO:0008270">
    <property type="term" value="F:zinc ion binding"/>
    <property type="evidence" value="ECO:0007669"/>
    <property type="project" value="UniProtKB-KW"/>
</dbReference>
<protein>
    <recommendedName>
        <fullName evidence="3">B box-type domain-containing protein</fullName>
    </recommendedName>
</protein>
<keyword evidence="2" id="KW-0175">Coiled coil</keyword>
<sequence>MTTSNPSCDVCLNLHVTKSASVWCSECEEAICKDCEQRHRTQKATKHHKTIPIADYQELPVPITNIKLECEDHTQKLDFYCSFHSEPCCTRCVSEKHKDCRELKPLSEVVDGVKSSAAFSDLQERITDISQAIGKFIQEKLDNKSNLQIETAKIIAEVGHLRKAINKHLDKIQDELLDKVRANEGQHTDNIDSMIGKLSKMKNNVDEVANALEKTKEHASNFQTFLCVNKWNQEIENQEREVKSAHNEQSMANVDIRIQMNPILDKIEKDISEFGNLEVNYNPPAKVVLLKDKQGQQPLIPSTQSISKIKLSKLRSFDLPEGESRCLITGCDMFEDGRIIFVDCREANKRLLVTNNEGLFIKAIELMDNPLDVSIIDSNTVAVTLSTGNCISIVDINTTKILRTLPVKENCHGICFADGKLVVSLANKLLQFLDLSGNVLSTVSKMGFATYCSVTNNKIYYAAHDNDEVYCCDLNGSVKWKFSLKKNCFPRGITHDDFGNIFVACKTANKVIVIESNGKESRVLLTSDDGLNTPRVVHYNHKNDTLIVCYASNQCSLYKITN</sequence>
<dbReference type="Gene3D" id="2.120.10.30">
    <property type="entry name" value="TolB, C-terminal domain"/>
    <property type="match status" value="1"/>
</dbReference>
<dbReference type="CDD" id="cd19757">
    <property type="entry name" value="Bbox1"/>
    <property type="match status" value="1"/>
</dbReference>
<dbReference type="EMBL" id="CACVKT020003686">
    <property type="protein sequence ID" value="CAC5385038.1"/>
    <property type="molecule type" value="Genomic_DNA"/>
</dbReference>
<evidence type="ECO:0000313" key="5">
    <source>
        <dbReference type="Proteomes" id="UP000507470"/>
    </source>
</evidence>
<keyword evidence="1" id="KW-0479">Metal-binding</keyword>